<dbReference type="RefSeq" id="XP_062633892.1">
    <property type="nucleotide sequence ID" value="XM_062778272.1"/>
</dbReference>
<accession>A0AAN6UZ17</accession>
<feature type="compositionally biased region" description="Basic and acidic residues" evidence="1">
    <location>
        <begin position="901"/>
        <end position="916"/>
    </location>
</feature>
<reference evidence="2" key="1">
    <citation type="journal article" date="2023" name="Mol. Phylogenet. Evol.">
        <title>Genome-scale phylogeny and comparative genomics of the fungal order Sordariales.</title>
        <authorList>
            <person name="Hensen N."/>
            <person name="Bonometti L."/>
            <person name="Westerberg I."/>
            <person name="Brannstrom I.O."/>
            <person name="Guillou S."/>
            <person name="Cros-Aarteil S."/>
            <person name="Calhoun S."/>
            <person name="Haridas S."/>
            <person name="Kuo A."/>
            <person name="Mondo S."/>
            <person name="Pangilinan J."/>
            <person name="Riley R."/>
            <person name="LaButti K."/>
            <person name="Andreopoulos B."/>
            <person name="Lipzen A."/>
            <person name="Chen C."/>
            <person name="Yan M."/>
            <person name="Daum C."/>
            <person name="Ng V."/>
            <person name="Clum A."/>
            <person name="Steindorff A."/>
            <person name="Ohm R.A."/>
            <person name="Martin F."/>
            <person name="Silar P."/>
            <person name="Natvig D.O."/>
            <person name="Lalanne C."/>
            <person name="Gautier V."/>
            <person name="Ament-Velasquez S.L."/>
            <person name="Kruys A."/>
            <person name="Hutchinson M.I."/>
            <person name="Powell A.J."/>
            <person name="Barry K."/>
            <person name="Miller A.N."/>
            <person name="Grigoriev I.V."/>
            <person name="Debuchy R."/>
            <person name="Gladieux P."/>
            <person name="Hiltunen Thoren M."/>
            <person name="Johannesson H."/>
        </authorList>
    </citation>
    <scope>NUCLEOTIDE SEQUENCE</scope>
    <source>
        <strain evidence="2">CBS 141.50</strain>
    </source>
</reference>
<dbReference type="AlphaFoldDB" id="A0AAN6UZ17"/>
<evidence type="ECO:0000313" key="2">
    <source>
        <dbReference type="EMBL" id="KAK4140521.1"/>
    </source>
</evidence>
<feature type="region of interest" description="Disordered" evidence="1">
    <location>
        <begin position="895"/>
        <end position="916"/>
    </location>
</feature>
<organism evidence="2 3">
    <name type="scientific">Dichotomopilus funicola</name>
    <dbReference type="NCBI Taxonomy" id="1934379"/>
    <lineage>
        <taxon>Eukaryota</taxon>
        <taxon>Fungi</taxon>
        <taxon>Dikarya</taxon>
        <taxon>Ascomycota</taxon>
        <taxon>Pezizomycotina</taxon>
        <taxon>Sordariomycetes</taxon>
        <taxon>Sordariomycetidae</taxon>
        <taxon>Sordariales</taxon>
        <taxon>Chaetomiaceae</taxon>
        <taxon>Dichotomopilus</taxon>
    </lineage>
</organism>
<dbReference type="EMBL" id="MU853629">
    <property type="protein sequence ID" value="KAK4140521.1"/>
    <property type="molecule type" value="Genomic_DNA"/>
</dbReference>
<feature type="compositionally biased region" description="Low complexity" evidence="1">
    <location>
        <begin position="29"/>
        <end position="47"/>
    </location>
</feature>
<comment type="caution">
    <text evidence="2">The sequence shown here is derived from an EMBL/GenBank/DDBJ whole genome shotgun (WGS) entry which is preliminary data.</text>
</comment>
<feature type="region of interest" description="Disordered" evidence="1">
    <location>
        <begin position="1"/>
        <end position="50"/>
    </location>
</feature>
<feature type="compositionally biased region" description="Polar residues" evidence="1">
    <location>
        <begin position="154"/>
        <end position="177"/>
    </location>
</feature>
<evidence type="ECO:0000256" key="1">
    <source>
        <dbReference type="SAM" id="MobiDB-lite"/>
    </source>
</evidence>
<evidence type="ECO:0000313" key="3">
    <source>
        <dbReference type="Proteomes" id="UP001302676"/>
    </source>
</evidence>
<dbReference type="Proteomes" id="UP001302676">
    <property type="component" value="Unassembled WGS sequence"/>
</dbReference>
<feature type="region of interest" description="Disordered" evidence="1">
    <location>
        <begin position="859"/>
        <end position="882"/>
    </location>
</feature>
<proteinExistence type="predicted"/>
<dbReference type="GeneID" id="87814885"/>
<keyword evidence="3" id="KW-1185">Reference proteome</keyword>
<feature type="region of interest" description="Disordered" evidence="1">
    <location>
        <begin position="100"/>
        <end position="177"/>
    </location>
</feature>
<gene>
    <name evidence="2" type="ORF">C8A04DRAFT_14874</name>
</gene>
<reference evidence="2" key="2">
    <citation type="submission" date="2023-05" db="EMBL/GenBank/DDBJ databases">
        <authorList>
            <consortium name="Lawrence Berkeley National Laboratory"/>
            <person name="Steindorff A."/>
            <person name="Hensen N."/>
            <person name="Bonometti L."/>
            <person name="Westerberg I."/>
            <person name="Brannstrom I.O."/>
            <person name="Guillou S."/>
            <person name="Cros-Aarteil S."/>
            <person name="Calhoun S."/>
            <person name="Haridas S."/>
            <person name="Kuo A."/>
            <person name="Mondo S."/>
            <person name="Pangilinan J."/>
            <person name="Riley R."/>
            <person name="Labutti K."/>
            <person name="Andreopoulos B."/>
            <person name="Lipzen A."/>
            <person name="Chen C."/>
            <person name="Yanf M."/>
            <person name="Daum C."/>
            <person name="Ng V."/>
            <person name="Clum A."/>
            <person name="Ohm R."/>
            <person name="Martin F."/>
            <person name="Silar P."/>
            <person name="Natvig D."/>
            <person name="Lalanne C."/>
            <person name="Gautier V."/>
            <person name="Ament-Velasquez S.L."/>
            <person name="Kruys A."/>
            <person name="Hutchinson M.I."/>
            <person name="Powell A.J."/>
            <person name="Barry K."/>
            <person name="Miller A.N."/>
            <person name="Grigoriev I.V."/>
            <person name="Debuchy R."/>
            <person name="Gladieux P."/>
            <person name="Thoren M.H."/>
            <person name="Johannesson H."/>
        </authorList>
    </citation>
    <scope>NUCLEOTIDE SEQUENCE</scope>
    <source>
        <strain evidence="2">CBS 141.50</strain>
    </source>
</reference>
<name>A0AAN6UZ17_9PEZI</name>
<protein>
    <submittedName>
        <fullName evidence="2">Uncharacterized protein</fullName>
    </submittedName>
</protein>
<sequence>MEPQTRESPPPTETCTHRVRHAESETNNPQTPATDTELTTTPTPTEPISVSVPALRFPRPQGSQILANWVSNSAPDIRQPLGMSDAGSLADSAYEIITDTESQDDRLTESTCSLSVSRPDDVQSLDGSVDQYNSDSDEDSDQVSHASSIRYADQSLQNPSTQRSTGSLEHGSSSTEGSGVVIQSIQFREVQDEEDPVLPEVIYAQHPTWEFDEEESTYITRQLGLFDAPKYWNASIRQTMAQGYLTTDEPLRVLYVGRAEAQRSIVLKICNAIWASPYSKDRDHLSRHRDGVYNIVPISSFGPAPELDLMEASQYQIKVEHCTSAEEIVYEDGVLPGDATASLTIDQDKTYRSLSYPTGSVVEPKWNVPHIAIFYCSSEDDEEADGAKTAAWSFMQRHGVPCMFIADHQDFCNLNWGQYIDEDSIHLSLESADPNDLVVPQRFPIDFASFADIDAGQMNRNLAYLTGLGEIEETLGGVTRRIRDWADPSLTMELVQPFKAFKERLHKLEEVGLRVLSLLPMLLLLVAPFIALPLVNWMWSGSLSTLGPASAPSADVCVSSPSYPELTTSGIVTAATSTTTVVINVTSTQTVQVSQTQPSTSALASVLSFAGFLSDKPSAVPADIETKNKQPANANKMACAVHIYSPTEILVAIPSRNKAVWLAQGAIDIAVRRRDATIKTKISSVDEGILVELDRKDAYGVLNITVITTRRPKVNETFEIDFGRSAAGEVFEAGLNLVQGALKMVPFADDATSLLENARKLRQEIRKLPREVVSSLEQASEAVRTRTSDTVKQTAHNAREQLANQARSVEAIRKEIDLSVLQAQVASKLWWLRVQGKMEEYAAYQRNASQFLKAKHAELVNSRTSRRTSRKGASSKETKSPCGFKSMMYPLLKRNCGGSGQDRKEGVPSQQERWEGAWRKIVG</sequence>